<dbReference type="InterPro" id="IPR011989">
    <property type="entry name" value="ARM-like"/>
</dbReference>
<feature type="region of interest" description="Disordered" evidence="1">
    <location>
        <begin position="460"/>
        <end position="602"/>
    </location>
</feature>
<dbReference type="GO" id="GO:0044782">
    <property type="term" value="P:cilium organization"/>
    <property type="evidence" value="ECO:0007669"/>
    <property type="project" value="TreeGrafter"/>
</dbReference>
<dbReference type="Proteomes" id="UP000626109">
    <property type="component" value="Unassembled WGS sequence"/>
</dbReference>
<dbReference type="SMART" id="SM01297">
    <property type="entry name" value="KAP"/>
    <property type="match status" value="1"/>
</dbReference>
<feature type="non-terminal residue" evidence="2">
    <location>
        <position position="770"/>
    </location>
</feature>
<dbReference type="GO" id="GO:0005930">
    <property type="term" value="C:axoneme"/>
    <property type="evidence" value="ECO:0007669"/>
    <property type="project" value="TreeGrafter"/>
</dbReference>
<evidence type="ECO:0000313" key="2">
    <source>
        <dbReference type="EMBL" id="CAE8701874.1"/>
    </source>
</evidence>
<dbReference type="InterPro" id="IPR008658">
    <property type="entry name" value="KAP3"/>
</dbReference>
<evidence type="ECO:0008006" key="4">
    <source>
        <dbReference type="Google" id="ProtNLM"/>
    </source>
</evidence>
<name>A0A813KGZ8_POLGL</name>
<dbReference type="SUPFAM" id="SSF48371">
    <property type="entry name" value="ARM repeat"/>
    <property type="match status" value="1"/>
</dbReference>
<dbReference type="GO" id="GO:0007018">
    <property type="term" value="P:microtubule-based movement"/>
    <property type="evidence" value="ECO:0007669"/>
    <property type="project" value="TreeGrafter"/>
</dbReference>
<reference evidence="2" key="1">
    <citation type="submission" date="2021-02" db="EMBL/GenBank/DDBJ databases">
        <authorList>
            <person name="Dougan E. K."/>
            <person name="Rhodes N."/>
            <person name="Thang M."/>
            <person name="Chan C."/>
        </authorList>
    </citation>
    <scope>NUCLEOTIDE SEQUENCE</scope>
</reference>
<dbReference type="GO" id="GO:0019894">
    <property type="term" value="F:kinesin binding"/>
    <property type="evidence" value="ECO:0007669"/>
    <property type="project" value="InterPro"/>
</dbReference>
<gene>
    <name evidence="2" type="ORF">PGLA2088_LOCUS32203</name>
</gene>
<evidence type="ECO:0000256" key="1">
    <source>
        <dbReference type="SAM" id="MobiDB-lite"/>
    </source>
</evidence>
<sequence length="770" mass="86443">DRIELKVLGAKCILRVCTEPANLEILADHDTLLGVLSRELRETSKKSSELSVAIVCTFLCFSHFSQFHPILMQHQCGDVTMRVLEYESQRSQVRREDMERRRMRLLELGEGSTAEDKKLFAKDEKKYRHQVARQSKLMLVCLSVLLNLAEEISIEKKMVNRKIPSLLASLVERQQEDLILVTLQFLKKLSVFEYNKDTISVTETLSNLVKLAQHGNVRIALMALRVLFNLSFDENVRASLVESGIVKLMVDHLRNPPFRHIVLRLLYHFSMDDRCKSLMAYHRDGMVMLLQLVVHFPEPRVGKDLVALLVNLSTHARAAEVMVSSGLFQQVMLRVLKTRDPLLCKVIRHVSSHPDVLEPLCELLASESVRMSKWMHEFVRMAMCCIDNPDLLVEVLGTLANVTLEDGAVCRAVAMRKETSSSVEASQPLRKKETSSGAAADRPPAKTRLFWSLDQNAFSQALKESPSRPQSPSYAHDPAGWLLPKHQGGGELSTGTVQADERRRTGTGPAAKSSARQPGPGRLVQRPMIGRPRSATQLHRTDPSRLQPPQQVRQREKQPETAQQPPRQQTSSQQASAAPADTSEKLGRSASAGALRPQLSPLERAEEMAARVRHIGYTPGAQRKQTAESLFPKQFSDLPEVFERIHDLKEKQRAMLAEQERQRQEEFQNKVTLETFKDICVIKFPGDPGTRLLINRWSKGFCEVRSRPQSAPGREGKYKGFMHKSPNTSQASAAPSPLASRQGSILRPSSPGCPSFLDQLLEDSTSPIGD</sequence>
<dbReference type="InterPro" id="IPR016024">
    <property type="entry name" value="ARM-type_fold"/>
</dbReference>
<dbReference type="EMBL" id="CAJNNW010029915">
    <property type="protein sequence ID" value="CAE8701874.1"/>
    <property type="molecule type" value="Genomic_DNA"/>
</dbReference>
<comment type="caution">
    <text evidence="2">The sequence shown here is derived from an EMBL/GenBank/DDBJ whole genome shotgun (WGS) entry which is preliminary data.</text>
</comment>
<feature type="compositionally biased region" description="Low complexity" evidence="1">
    <location>
        <begin position="561"/>
        <end position="581"/>
    </location>
</feature>
<dbReference type="Pfam" id="PF05804">
    <property type="entry name" value="KAP"/>
    <property type="match status" value="1"/>
</dbReference>
<proteinExistence type="predicted"/>
<dbReference type="AlphaFoldDB" id="A0A813KGZ8"/>
<accession>A0A813KGZ8</accession>
<dbReference type="PANTHER" id="PTHR15605:SF2">
    <property type="entry name" value="KINESIN-ASSOCIATED PROTEIN 3"/>
    <property type="match status" value="1"/>
</dbReference>
<protein>
    <recommendedName>
        <fullName evidence="4">Kinesin-associated protein 3</fullName>
    </recommendedName>
</protein>
<dbReference type="GO" id="GO:0016939">
    <property type="term" value="C:kinesin II complex"/>
    <property type="evidence" value="ECO:0007669"/>
    <property type="project" value="TreeGrafter"/>
</dbReference>
<feature type="region of interest" description="Disordered" evidence="1">
    <location>
        <begin position="706"/>
        <end position="770"/>
    </location>
</feature>
<organism evidence="2 3">
    <name type="scientific">Polarella glacialis</name>
    <name type="common">Dinoflagellate</name>
    <dbReference type="NCBI Taxonomy" id="89957"/>
    <lineage>
        <taxon>Eukaryota</taxon>
        <taxon>Sar</taxon>
        <taxon>Alveolata</taxon>
        <taxon>Dinophyceae</taxon>
        <taxon>Suessiales</taxon>
        <taxon>Suessiaceae</taxon>
        <taxon>Polarella</taxon>
    </lineage>
</organism>
<dbReference type="Gene3D" id="1.25.10.10">
    <property type="entry name" value="Leucine-rich Repeat Variant"/>
    <property type="match status" value="1"/>
</dbReference>
<dbReference type="GO" id="GO:0035869">
    <property type="term" value="C:ciliary transition zone"/>
    <property type="evidence" value="ECO:0007669"/>
    <property type="project" value="TreeGrafter"/>
</dbReference>
<evidence type="ECO:0000313" key="3">
    <source>
        <dbReference type="Proteomes" id="UP000626109"/>
    </source>
</evidence>
<feature type="region of interest" description="Disordered" evidence="1">
    <location>
        <begin position="420"/>
        <end position="444"/>
    </location>
</feature>
<feature type="compositionally biased region" description="Low complexity" evidence="1">
    <location>
        <begin position="729"/>
        <end position="740"/>
    </location>
</feature>
<dbReference type="PANTHER" id="PTHR15605">
    <property type="entry name" value="KINESIN-ASSOCIATED PROTEINS"/>
    <property type="match status" value="1"/>
</dbReference>